<keyword evidence="4" id="KW-0614">Plasmid</keyword>
<evidence type="ECO:0000256" key="3">
    <source>
        <dbReference type="SAM" id="SignalP"/>
    </source>
</evidence>
<dbReference type="SUPFAM" id="SSF53850">
    <property type="entry name" value="Periplasmic binding protein-like II"/>
    <property type="match status" value="1"/>
</dbReference>
<dbReference type="PANTHER" id="PTHR30006:SF25">
    <property type="entry name" value="PHOSPHOGLYCERATE TRANSPORT REGULATORY PROTEIN PGTC"/>
    <property type="match status" value="1"/>
</dbReference>
<dbReference type="EMBL" id="CP017148">
    <property type="protein sequence ID" value="AOO85023.1"/>
    <property type="molecule type" value="Genomic_DNA"/>
</dbReference>
<feature type="chain" id="PRO_5009100187" evidence="3">
    <location>
        <begin position="24"/>
        <end position="378"/>
    </location>
</feature>
<accession>A0A1D7UCC0</accession>
<gene>
    <name evidence="4" type="ORF">BHK69_30390</name>
</gene>
<organism evidence="4 5">
    <name type="scientific">Bosea vaviloviae</name>
    <dbReference type="NCBI Taxonomy" id="1526658"/>
    <lineage>
        <taxon>Bacteria</taxon>
        <taxon>Pseudomonadati</taxon>
        <taxon>Pseudomonadota</taxon>
        <taxon>Alphaproteobacteria</taxon>
        <taxon>Hyphomicrobiales</taxon>
        <taxon>Boseaceae</taxon>
        <taxon>Bosea</taxon>
    </lineage>
</organism>
<dbReference type="AlphaFoldDB" id="A0A1D7UCC0"/>
<dbReference type="RefSeq" id="WP_069694206.1">
    <property type="nucleotide sequence ID" value="NZ_CP017148.1"/>
</dbReference>
<feature type="signal peptide" evidence="3">
    <location>
        <begin position="1"/>
        <end position="23"/>
    </location>
</feature>
<proteinExistence type="predicted"/>
<evidence type="ECO:0000313" key="5">
    <source>
        <dbReference type="Proteomes" id="UP000094969"/>
    </source>
</evidence>
<name>A0A1D7UCC0_9HYPH</name>
<protein>
    <submittedName>
        <fullName evidence="4">Iron ABC transporter substrate-binding protein</fullName>
    </submittedName>
</protein>
<evidence type="ECO:0000256" key="2">
    <source>
        <dbReference type="ARBA" id="ARBA00022764"/>
    </source>
</evidence>
<keyword evidence="1 3" id="KW-0732">Signal</keyword>
<dbReference type="PANTHER" id="PTHR30006">
    <property type="entry name" value="THIAMINE-BINDING PERIPLASMIC PROTEIN-RELATED"/>
    <property type="match status" value="1"/>
</dbReference>
<dbReference type="KEGG" id="bvv:BHK69_30390"/>
<geneLocation type="plasmid" evidence="4 5">
    <name>unnamed1</name>
</geneLocation>
<dbReference type="InterPro" id="IPR006059">
    <property type="entry name" value="SBP"/>
</dbReference>
<reference evidence="4 5" key="1">
    <citation type="journal article" date="2015" name="Antonie Van Leeuwenhoek">
        <title>Bosea vaviloviae sp. nov., a new species of slow-growing rhizobia isolated from nodules of the relict species Vavilovia formosa (Stev.) Fed.</title>
        <authorList>
            <person name="Safronova V.I."/>
            <person name="Kuznetsova I.G."/>
            <person name="Sazanova A.L."/>
            <person name="Kimeklis A.K."/>
            <person name="Belimov A.A."/>
            <person name="Andronov E.E."/>
            <person name="Pinaev A.G."/>
            <person name="Chizhevskaya E.P."/>
            <person name="Pukhaev A.R."/>
            <person name="Popov K.P."/>
            <person name="Willems A."/>
            <person name="Tikhonovich I.A."/>
        </authorList>
    </citation>
    <scope>NUCLEOTIDE SEQUENCE [LARGE SCALE GENOMIC DNA]</scope>
    <source>
        <strain evidence="4 5">Vaf18</strain>
        <plasmid evidence="4">unnamed1</plasmid>
    </source>
</reference>
<evidence type="ECO:0000256" key="1">
    <source>
        <dbReference type="ARBA" id="ARBA00022729"/>
    </source>
</evidence>
<dbReference type="Gene3D" id="3.40.190.10">
    <property type="entry name" value="Periplasmic binding protein-like II"/>
    <property type="match status" value="2"/>
</dbReference>
<keyword evidence="2" id="KW-0574">Periplasm</keyword>
<dbReference type="Pfam" id="PF13416">
    <property type="entry name" value="SBP_bac_8"/>
    <property type="match status" value="1"/>
</dbReference>
<keyword evidence="5" id="KW-1185">Reference proteome</keyword>
<dbReference type="GO" id="GO:0030288">
    <property type="term" value="C:outer membrane-bounded periplasmic space"/>
    <property type="evidence" value="ECO:0007669"/>
    <property type="project" value="TreeGrafter"/>
</dbReference>
<evidence type="ECO:0000313" key="4">
    <source>
        <dbReference type="EMBL" id="AOO85023.1"/>
    </source>
</evidence>
<sequence length="378" mass="41076">MKKLSAVLATACLALLAASPASSQSSEELMSYAVRGNVPPGYPASYAAIVRAGEDEGRLVIYSTTDADLVAPLIADFRAMYPRIDVAYEDLNSTELYHRFIAETKLGADTADILWSSAMDQQAALVSGGYAMTYVSPEKARFPAWANWKDQGFATTYEPVVFAYNKKLLPANEVPQTHADFTRLLNANPARFKGKVSSYNIEKSGLGFFLATQDAAISPEFWTLVAALGKAQARLDLTTSAMTRKLSSGETVLGYNLLGAYTAQKAASDDSLGYVFPRDYTLVMTRILIASKQAGHPNAAKLWIDYLLSKRGQTVLATASRLHAIRDDVEGENTAARLKQTLGASERPVAIGPALIGYLNNQNYRDFILQWKKALSGS</sequence>
<dbReference type="OrthoDB" id="8673316at2"/>
<dbReference type="Proteomes" id="UP000094969">
    <property type="component" value="Plasmid unnamed1"/>
</dbReference>